<organism evidence="1 2">
    <name type="scientific">Penicillium steckii</name>
    <dbReference type="NCBI Taxonomy" id="303698"/>
    <lineage>
        <taxon>Eukaryota</taxon>
        <taxon>Fungi</taxon>
        <taxon>Dikarya</taxon>
        <taxon>Ascomycota</taxon>
        <taxon>Pezizomycotina</taxon>
        <taxon>Eurotiomycetes</taxon>
        <taxon>Eurotiomycetidae</taxon>
        <taxon>Eurotiales</taxon>
        <taxon>Aspergillaceae</taxon>
        <taxon>Penicillium</taxon>
    </lineage>
</organism>
<gene>
    <name evidence="1" type="ORF">PENSTE_c010G00840</name>
</gene>
<proteinExistence type="predicted"/>
<sequence length="97" mass="10593">MIRPVNISTLRQLVPTTLRSKAIPLSVSPVAYTSRRCYSVEDKAKEREPGGQRQLIMGSCLAIAGLGAFWLSRGKGDVNENARGANQEYQKSAEGNK</sequence>
<evidence type="ECO:0000313" key="1">
    <source>
        <dbReference type="EMBL" id="OQE22349.1"/>
    </source>
</evidence>
<dbReference type="OrthoDB" id="4360131at2759"/>
<accession>A0A1V6T8Y6</accession>
<comment type="caution">
    <text evidence="1">The sequence shown here is derived from an EMBL/GenBank/DDBJ whole genome shotgun (WGS) entry which is preliminary data.</text>
</comment>
<reference evidence="2" key="1">
    <citation type="journal article" date="2017" name="Nat. Microbiol.">
        <title>Global analysis of biosynthetic gene clusters reveals vast potential of secondary metabolite production in Penicillium species.</title>
        <authorList>
            <person name="Nielsen J.C."/>
            <person name="Grijseels S."/>
            <person name="Prigent S."/>
            <person name="Ji B."/>
            <person name="Dainat J."/>
            <person name="Nielsen K.F."/>
            <person name="Frisvad J.C."/>
            <person name="Workman M."/>
            <person name="Nielsen J."/>
        </authorList>
    </citation>
    <scope>NUCLEOTIDE SEQUENCE [LARGE SCALE GENOMIC DNA]</scope>
    <source>
        <strain evidence="2">IBT 24891</strain>
    </source>
</reference>
<dbReference type="EMBL" id="MLKD01000010">
    <property type="protein sequence ID" value="OQE22349.1"/>
    <property type="molecule type" value="Genomic_DNA"/>
</dbReference>
<evidence type="ECO:0000313" key="2">
    <source>
        <dbReference type="Proteomes" id="UP000191285"/>
    </source>
</evidence>
<dbReference type="Proteomes" id="UP000191285">
    <property type="component" value="Unassembled WGS sequence"/>
</dbReference>
<keyword evidence="2" id="KW-1185">Reference proteome</keyword>
<dbReference type="AlphaFoldDB" id="A0A1V6T8Y6"/>
<protein>
    <submittedName>
        <fullName evidence="1">Uncharacterized protein</fullName>
    </submittedName>
</protein>
<name>A0A1V6T8Y6_9EURO</name>